<dbReference type="EMBL" id="CACVKT020004875">
    <property type="protein sequence ID" value="CAC5391942.1"/>
    <property type="molecule type" value="Genomic_DNA"/>
</dbReference>
<evidence type="ECO:0000313" key="3">
    <source>
        <dbReference type="Proteomes" id="UP000507470"/>
    </source>
</evidence>
<feature type="compositionally biased region" description="Polar residues" evidence="1">
    <location>
        <begin position="443"/>
        <end position="453"/>
    </location>
</feature>
<feature type="compositionally biased region" description="Polar residues" evidence="1">
    <location>
        <begin position="407"/>
        <end position="427"/>
    </location>
</feature>
<dbReference type="Proteomes" id="UP000507470">
    <property type="component" value="Unassembled WGS sequence"/>
</dbReference>
<proteinExistence type="predicted"/>
<accession>A0A6J8C8E7</accession>
<evidence type="ECO:0000313" key="2">
    <source>
        <dbReference type="EMBL" id="CAC5391942.1"/>
    </source>
</evidence>
<dbReference type="OrthoDB" id="10063988at2759"/>
<dbReference type="AlphaFoldDB" id="A0A6J8C8E7"/>
<feature type="region of interest" description="Disordered" evidence="1">
    <location>
        <begin position="263"/>
        <end position="284"/>
    </location>
</feature>
<keyword evidence="3" id="KW-1185">Reference proteome</keyword>
<evidence type="ECO:0000256" key="1">
    <source>
        <dbReference type="SAM" id="MobiDB-lite"/>
    </source>
</evidence>
<feature type="compositionally biased region" description="Polar residues" evidence="1">
    <location>
        <begin position="271"/>
        <end position="284"/>
    </location>
</feature>
<name>A0A6J8C8E7_MYTCO</name>
<gene>
    <name evidence="2" type="ORF">MCOR_26915</name>
</gene>
<reference evidence="2 3" key="1">
    <citation type="submission" date="2020-06" db="EMBL/GenBank/DDBJ databases">
        <authorList>
            <person name="Li R."/>
            <person name="Bekaert M."/>
        </authorList>
    </citation>
    <scope>NUCLEOTIDE SEQUENCE [LARGE SCALE GENOMIC DNA]</scope>
    <source>
        <strain evidence="3">wild</strain>
    </source>
</reference>
<feature type="region of interest" description="Disordered" evidence="1">
    <location>
        <begin position="382"/>
        <end position="453"/>
    </location>
</feature>
<organism evidence="2 3">
    <name type="scientific">Mytilus coruscus</name>
    <name type="common">Sea mussel</name>
    <dbReference type="NCBI Taxonomy" id="42192"/>
    <lineage>
        <taxon>Eukaryota</taxon>
        <taxon>Metazoa</taxon>
        <taxon>Spiralia</taxon>
        <taxon>Lophotrochozoa</taxon>
        <taxon>Mollusca</taxon>
        <taxon>Bivalvia</taxon>
        <taxon>Autobranchia</taxon>
        <taxon>Pteriomorphia</taxon>
        <taxon>Mytilida</taxon>
        <taxon>Mytiloidea</taxon>
        <taxon>Mytilidae</taxon>
        <taxon>Mytilinae</taxon>
        <taxon>Mytilus</taxon>
    </lineage>
</organism>
<sequence length="453" mass="49998">MRTTANLTVRNDIGKINSSPISTMKPIVRMKYGFIQDDDADIVKCRWSTNIGNDECGNVCQAFPGSVLDEVSCILHYNATFNIGWFVVAVQIEDFAVSNDMVPLSSVSLQFLVQVFTSSGDCEDRPVLVVSNFIDGADFHISLYSTLNETIIARSSSNTSVIIEITTVSPIGMVKSDLKVFGGTGREWYVTVTWIPTEDQIGSHIFCYTAIDSGGQSTDQTCVTLVVNGQTTTIEQTRNNKKIRPNNNNRATNSFNINPLHLRRTNHDNRTNGNPETTTKSDQTTITELPTASTFNPTSTYAGQTTTIEQTRTPETTTKSDQTTITELPTASTFNPTSTYAGQTTTIEQTRTPETTTKSDQTTITELTTATTCNLNSTYAGKTTIEQTRTPETTKKSKSEQTTMTEQTKTSSEPTTKISKKLSTTAEITIEENKEKHLKQKPTRTSNPKQLWN</sequence>
<protein>
    <submittedName>
        <fullName evidence="2">Uncharacterized protein</fullName>
    </submittedName>
</protein>